<dbReference type="EMBL" id="BDQK01000013">
    <property type="protein sequence ID" value="GBF81246.1"/>
    <property type="molecule type" value="Genomic_DNA"/>
</dbReference>
<dbReference type="AlphaFoldDB" id="A0A401IJ59"/>
<keyword evidence="2" id="KW-1185">Reference proteome</keyword>
<evidence type="ECO:0000313" key="1">
    <source>
        <dbReference type="EMBL" id="GBF81246.1"/>
    </source>
</evidence>
<organism evidence="1 2">
    <name type="scientific">Aphanothece sacrum FPU1</name>
    <dbReference type="NCBI Taxonomy" id="1920663"/>
    <lineage>
        <taxon>Bacteria</taxon>
        <taxon>Bacillati</taxon>
        <taxon>Cyanobacteriota</taxon>
        <taxon>Cyanophyceae</taxon>
        <taxon>Oscillatoriophycideae</taxon>
        <taxon>Chroococcales</taxon>
        <taxon>Aphanothecaceae</taxon>
        <taxon>Aphanothece</taxon>
    </lineage>
</organism>
<dbReference type="Gene3D" id="2.40.70.10">
    <property type="entry name" value="Acid Proteases"/>
    <property type="match status" value="1"/>
</dbReference>
<evidence type="ECO:0000313" key="2">
    <source>
        <dbReference type="Proteomes" id="UP000287247"/>
    </source>
</evidence>
<dbReference type="InterPro" id="IPR021109">
    <property type="entry name" value="Peptidase_aspartic_dom_sf"/>
</dbReference>
<gene>
    <name evidence="1" type="ORF">AsFPU1_2658</name>
</gene>
<name>A0A401IJ59_APHSA</name>
<dbReference type="Proteomes" id="UP000287247">
    <property type="component" value="Unassembled WGS sequence"/>
</dbReference>
<proteinExistence type="predicted"/>
<dbReference type="SUPFAM" id="SSF50630">
    <property type="entry name" value="Acid proteases"/>
    <property type="match status" value="1"/>
</dbReference>
<comment type="caution">
    <text evidence="1">The sequence shown here is derived from an EMBL/GenBank/DDBJ whole genome shotgun (WGS) entry which is preliminary data.</text>
</comment>
<dbReference type="RefSeq" id="WP_124970961.1">
    <property type="nucleotide sequence ID" value="NZ_BDQK01000013.1"/>
</dbReference>
<reference evidence="2" key="1">
    <citation type="submission" date="2017-05" db="EMBL/GenBank/DDBJ databases">
        <title>Physiological properties and genetic analysis related to exopolysaccharide production of fresh-water unicellular cyanobacterium Aphanothece sacrum, Suizenji Nori, that has been cultured as a food source in Japan.</title>
        <authorList>
            <person name="Kanesaki Y."/>
            <person name="Yoshikawa S."/>
            <person name="Ohki K."/>
        </authorList>
    </citation>
    <scope>NUCLEOTIDE SEQUENCE [LARGE SCALE GENOMIC DNA]</scope>
    <source>
        <strain evidence="2">FPU1</strain>
    </source>
</reference>
<sequence>MCTTIELPSPNFSDQLNSTNQISIDVHIGPVFNEQRVTKIAILDTGSPYTLVAKSILTDIGARQTGLRPARLNVAGNTFNAFAYAVRLHLAHHTHELTVREWPRRSENPLILIGRDILCRHSIMFDSLPLITITSSSPSYHIWNQES</sequence>
<accession>A0A401IJ59</accession>
<protein>
    <submittedName>
        <fullName evidence="1">Hydrogenase 3 membrane subunit</fullName>
    </submittedName>
</protein>